<evidence type="ECO:0000256" key="8">
    <source>
        <dbReference type="SAM" id="MobiDB-lite"/>
    </source>
</evidence>
<dbReference type="GO" id="GO:0005634">
    <property type="term" value="C:nucleus"/>
    <property type="evidence" value="ECO:0007669"/>
    <property type="project" value="TreeGrafter"/>
</dbReference>
<comment type="catalytic activity">
    <reaction evidence="1">
        <text>Thiol-dependent hydrolysis of ester, thioester, amide, peptide and isopeptide bonds formed by the C-terminal Gly of ubiquitin (a 76-residue protein attached to proteins as an intracellular targeting signal).</text>
        <dbReference type="EC" id="3.4.19.12"/>
    </reaction>
</comment>
<feature type="compositionally biased region" description="Low complexity" evidence="8">
    <location>
        <begin position="742"/>
        <end position="765"/>
    </location>
</feature>
<keyword evidence="6" id="KW-0378">Hydrolase</keyword>
<feature type="compositionally biased region" description="Pro residues" evidence="8">
    <location>
        <begin position="826"/>
        <end position="845"/>
    </location>
</feature>
<comment type="similarity">
    <text evidence="2">Belongs to the peptidase C19 family.</text>
</comment>
<evidence type="ECO:0000313" key="12">
    <source>
        <dbReference type="Proteomes" id="UP000292702"/>
    </source>
</evidence>
<feature type="compositionally biased region" description="Basic residues" evidence="8">
    <location>
        <begin position="847"/>
        <end position="856"/>
    </location>
</feature>
<keyword evidence="12" id="KW-1185">Reference proteome</keyword>
<dbReference type="SUPFAM" id="SSF54001">
    <property type="entry name" value="Cysteine proteinases"/>
    <property type="match status" value="1"/>
</dbReference>
<dbReference type="PROSITE" id="PS50235">
    <property type="entry name" value="USP_3"/>
    <property type="match status" value="1"/>
</dbReference>
<feature type="compositionally biased region" description="Polar residues" evidence="8">
    <location>
        <begin position="673"/>
        <end position="688"/>
    </location>
</feature>
<evidence type="ECO:0000259" key="10">
    <source>
        <dbReference type="PROSITE" id="PS50235"/>
    </source>
</evidence>
<evidence type="ECO:0000256" key="2">
    <source>
        <dbReference type="ARBA" id="ARBA00009085"/>
    </source>
</evidence>
<dbReference type="PROSITE" id="PS00973">
    <property type="entry name" value="USP_2"/>
    <property type="match status" value="1"/>
</dbReference>
<keyword evidence="9" id="KW-0812">Transmembrane</keyword>
<dbReference type="EC" id="3.4.19.12" evidence="3"/>
<dbReference type="InterPro" id="IPR050164">
    <property type="entry name" value="Peptidase_C19"/>
</dbReference>
<comment type="caution">
    <text evidence="11">The sequence shown here is derived from an EMBL/GenBank/DDBJ whole genome shotgun (WGS) entry which is preliminary data.</text>
</comment>
<feature type="compositionally biased region" description="Low complexity" evidence="8">
    <location>
        <begin position="658"/>
        <end position="672"/>
    </location>
</feature>
<proteinExistence type="inferred from homology"/>
<feature type="compositionally biased region" description="Low complexity" evidence="8">
    <location>
        <begin position="585"/>
        <end position="596"/>
    </location>
</feature>
<dbReference type="Proteomes" id="UP000292702">
    <property type="component" value="Unassembled WGS sequence"/>
</dbReference>
<dbReference type="InterPro" id="IPR018200">
    <property type="entry name" value="USP_CS"/>
</dbReference>
<dbReference type="OrthoDB" id="2020758at2759"/>
<protein>
    <recommendedName>
        <fullName evidence="3">ubiquitinyl hydrolase 1</fullName>
        <ecNumber evidence="3">3.4.19.12</ecNumber>
    </recommendedName>
</protein>
<organism evidence="11 12">
    <name type="scientific">Steccherinum ochraceum</name>
    <dbReference type="NCBI Taxonomy" id="92696"/>
    <lineage>
        <taxon>Eukaryota</taxon>
        <taxon>Fungi</taxon>
        <taxon>Dikarya</taxon>
        <taxon>Basidiomycota</taxon>
        <taxon>Agaricomycotina</taxon>
        <taxon>Agaricomycetes</taxon>
        <taxon>Polyporales</taxon>
        <taxon>Steccherinaceae</taxon>
        <taxon>Steccherinum</taxon>
    </lineage>
</organism>
<keyword evidence="9" id="KW-1133">Transmembrane helix</keyword>
<feature type="region of interest" description="Disordered" evidence="8">
    <location>
        <begin position="571"/>
        <end position="710"/>
    </location>
</feature>
<name>A0A4R0RBX9_9APHY</name>
<evidence type="ECO:0000256" key="7">
    <source>
        <dbReference type="ARBA" id="ARBA00022807"/>
    </source>
</evidence>
<feature type="domain" description="USP" evidence="10">
    <location>
        <begin position="114"/>
        <end position="566"/>
    </location>
</feature>
<evidence type="ECO:0000256" key="5">
    <source>
        <dbReference type="ARBA" id="ARBA00022786"/>
    </source>
</evidence>
<dbReference type="InterPro" id="IPR038765">
    <property type="entry name" value="Papain-like_cys_pep_sf"/>
</dbReference>
<evidence type="ECO:0000256" key="3">
    <source>
        <dbReference type="ARBA" id="ARBA00012759"/>
    </source>
</evidence>
<keyword evidence="4" id="KW-0645">Protease</keyword>
<dbReference type="Gene3D" id="3.90.70.10">
    <property type="entry name" value="Cysteine proteinases"/>
    <property type="match status" value="1"/>
</dbReference>
<reference evidence="11 12" key="1">
    <citation type="submission" date="2018-11" db="EMBL/GenBank/DDBJ databases">
        <title>Genome assembly of Steccherinum ochraceum LE-BIN_3174, the white-rot fungus of the Steccherinaceae family (The Residual Polyporoid clade, Polyporales, Basidiomycota).</title>
        <authorList>
            <person name="Fedorova T.V."/>
            <person name="Glazunova O.A."/>
            <person name="Landesman E.O."/>
            <person name="Moiseenko K.V."/>
            <person name="Psurtseva N.V."/>
            <person name="Savinova O.S."/>
            <person name="Shakhova N.V."/>
            <person name="Tyazhelova T.V."/>
            <person name="Vasina D.V."/>
        </authorList>
    </citation>
    <scope>NUCLEOTIDE SEQUENCE [LARGE SCALE GENOMIC DNA]</scope>
    <source>
        <strain evidence="11 12">LE-BIN_3174</strain>
    </source>
</reference>
<dbReference type="GO" id="GO:0006508">
    <property type="term" value="P:proteolysis"/>
    <property type="evidence" value="ECO:0007669"/>
    <property type="project" value="UniProtKB-KW"/>
</dbReference>
<accession>A0A4R0RBX9</accession>
<evidence type="ECO:0000313" key="11">
    <source>
        <dbReference type="EMBL" id="TCD59984.1"/>
    </source>
</evidence>
<dbReference type="PANTHER" id="PTHR24006">
    <property type="entry name" value="UBIQUITIN CARBOXYL-TERMINAL HYDROLASE"/>
    <property type="match status" value="1"/>
</dbReference>
<evidence type="ECO:0000256" key="9">
    <source>
        <dbReference type="SAM" id="Phobius"/>
    </source>
</evidence>
<dbReference type="EMBL" id="RWJN01000686">
    <property type="protein sequence ID" value="TCD59984.1"/>
    <property type="molecule type" value="Genomic_DNA"/>
</dbReference>
<evidence type="ECO:0000256" key="6">
    <source>
        <dbReference type="ARBA" id="ARBA00022801"/>
    </source>
</evidence>
<dbReference type="InterPro" id="IPR001394">
    <property type="entry name" value="Peptidase_C19_UCH"/>
</dbReference>
<feature type="region of interest" description="Disordered" evidence="8">
    <location>
        <begin position="722"/>
        <end position="882"/>
    </location>
</feature>
<dbReference type="STRING" id="92696.A0A4R0RBX9"/>
<feature type="compositionally biased region" description="Basic and acidic residues" evidence="8">
    <location>
        <begin position="691"/>
        <end position="701"/>
    </location>
</feature>
<dbReference type="GO" id="GO:0005829">
    <property type="term" value="C:cytosol"/>
    <property type="evidence" value="ECO:0007669"/>
    <property type="project" value="TreeGrafter"/>
</dbReference>
<dbReference type="CDD" id="cd02662">
    <property type="entry name" value="Peptidase_C19F"/>
    <property type="match status" value="1"/>
</dbReference>
<dbReference type="PANTHER" id="PTHR24006:SF888">
    <property type="entry name" value="UBIQUITIN CARBOXYL-TERMINAL HYDROLASE 30"/>
    <property type="match status" value="1"/>
</dbReference>
<feature type="compositionally biased region" description="Polar residues" evidence="8">
    <location>
        <begin position="68"/>
        <end position="77"/>
    </location>
</feature>
<keyword evidence="5" id="KW-0833">Ubl conjugation pathway</keyword>
<dbReference type="GO" id="GO:0004843">
    <property type="term" value="F:cysteine-type deubiquitinase activity"/>
    <property type="evidence" value="ECO:0007669"/>
    <property type="project" value="UniProtKB-EC"/>
</dbReference>
<dbReference type="AlphaFoldDB" id="A0A4R0RBX9"/>
<feature type="transmembrane region" description="Helical" evidence="9">
    <location>
        <begin position="20"/>
        <end position="39"/>
    </location>
</feature>
<dbReference type="Pfam" id="PF00443">
    <property type="entry name" value="UCH"/>
    <property type="match status" value="1"/>
</dbReference>
<evidence type="ECO:0000256" key="4">
    <source>
        <dbReference type="ARBA" id="ARBA00022670"/>
    </source>
</evidence>
<keyword evidence="7" id="KW-0788">Thiol protease</keyword>
<evidence type="ECO:0000256" key="1">
    <source>
        <dbReference type="ARBA" id="ARBA00000707"/>
    </source>
</evidence>
<gene>
    <name evidence="11" type="ORF">EIP91_010941</name>
</gene>
<feature type="region of interest" description="Disordered" evidence="8">
    <location>
        <begin position="68"/>
        <end position="88"/>
    </location>
</feature>
<dbReference type="GO" id="GO:0016579">
    <property type="term" value="P:protein deubiquitination"/>
    <property type="evidence" value="ECO:0007669"/>
    <property type="project" value="InterPro"/>
</dbReference>
<keyword evidence="9" id="KW-0472">Membrane</keyword>
<dbReference type="InterPro" id="IPR028889">
    <property type="entry name" value="USP"/>
</dbReference>
<sequence>MSIPEDIPLLLSHFFSLYAVQQIAPLVIIVVIPLIVLAAQPHIARLFRQLYMVLESLALALPWNWRPASSASGSVSDRGNKLKKRTVRSRAEQVAANGDVSGPSSVPYFDGYYPGLVNLSGSYCFMNSTIQAMASLSYLQPHIDMVFNKAESLASVVHTPVIDELRDLLGNLNTPTSSQMSIRPEDMITALSRYSNGKHNPLFSSRQHQDAQELFQLVSECIKREIAAVDKESYRDLGLASSTQGRSSRRPIGKSVFDGLTANRRSCRMCGYTEAVMHFGFDNWQLALPRAAYCTLDTLLQDYTRLEELDDCICRRCSMQATHDRLVYEAEKLTRAAAVADASSSKRRRAREARAMETRVKAALDEGRIEDDIKGLQMEKVFSRSSTKQAMIARPPPVLVLHLNRSIHYGGSDAARNNCRVAFNEFLDLTPYTTSGQLSTNPSHPISHMPSPPNTYPRYIYRLSAVVCHYGNHYAGHYVCFRRKPRPPSAGSRRWAPPRFTCPFGCTCEKCQRWGPVRDEWDVRNEGGLGSGGGWLMASDTHVKEVGIEQVLAEGSGAFMLFYERVVPYQPHHQQQQQHEHQDSYSKSSMRSAASSVPTLIPSYANGSGHGVERHPLPPMPQRYQSSPAQGSSSGVYSSTSPKSSEETLRPGMDALNSSSSVSASGDKSGSGETLNTGSDIELSTLSQEKGVVEEADKAQPEDTWAEEEDVPVRRRPIPRILMNVSTKKRARSISVPPMERTASSSTTATTASTMSTASSATVTSDNQPQIPNGVADTTATSTPPSPPASPRRPKHSPSNPSSPKKSKLKKSPPAPLDASESSPSAGPPSPPTPTTPTPTSPPSSPKKNRHGRAKRQAQEKERAPSTPPRPLSPARMVGLRA</sequence>
<feature type="compositionally biased region" description="Low complexity" evidence="8">
    <location>
        <begin position="624"/>
        <end position="643"/>
    </location>
</feature>